<evidence type="ECO:0000256" key="5">
    <source>
        <dbReference type="ARBA" id="ARBA00022989"/>
    </source>
</evidence>
<dbReference type="InterPro" id="IPR036445">
    <property type="entry name" value="GPCR_2_extracell_dom_sf"/>
</dbReference>
<dbReference type="Proteomes" id="UP001516400">
    <property type="component" value="Unassembled WGS sequence"/>
</dbReference>
<keyword evidence="6 8" id="KW-0472">Membrane</keyword>
<evidence type="ECO:0000313" key="10">
    <source>
        <dbReference type="EMBL" id="KAL3280952.1"/>
    </source>
</evidence>
<keyword evidence="5 8" id="KW-1133">Transmembrane helix</keyword>
<gene>
    <name evidence="10" type="ORF">HHI36_004178</name>
</gene>
<keyword evidence="7" id="KW-0325">Glycoprotein</keyword>
<comment type="similarity">
    <text evidence="2">Belongs to the G-protein coupled receptor 2 family.</text>
</comment>
<dbReference type="Pfam" id="PF00002">
    <property type="entry name" value="7tm_2"/>
    <property type="match status" value="1"/>
</dbReference>
<dbReference type="PANTHER" id="PTHR45620">
    <property type="entry name" value="PDF RECEPTOR-LIKE PROTEIN-RELATED"/>
    <property type="match status" value="1"/>
</dbReference>
<dbReference type="PROSITE" id="PS00649">
    <property type="entry name" value="G_PROTEIN_RECEP_F2_1"/>
    <property type="match status" value="1"/>
</dbReference>
<evidence type="ECO:0000256" key="3">
    <source>
        <dbReference type="ARBA" id="ARBA00022475"/>
    </source>
</evidence>
<evidence type="ECO:0000256" key="4">
    <source>
        <dbReference type="ARBA" id="ARBA00022692"/>
    </source>
</evidence>
<evidence type="ECO:0000256" key="7">
    <source>
        <dbReference type="ARBA" id="ARBA00023180"/>
    </source>
</evidence>
<evidence type="ECO:0000256" key="2">
    <source>
        <dbReference type="ARBA" id="ARBA00005314"/>
    </source>
</evidence>
<dbReference type="InterPro" id="IPR017983">
    <property type="entry name" value="GPCR_2_secretin-like_CS"/>
</dbReference>
<dbReference type="PRINTS" id="PR00249">
    <property type="entry name" value="GPCRSECRETIN"/>
</dbReference>
<name>A0ABD2NR39_9CUCU</name>
<dbReference type="InterPro" id="IPR050332">
    <property type="entry name" value="GPCR_2"/>
</dbReference>
<dbReference type="EMBL" id="JABFTP020000144">
    <property type="protein sequence ID" value="KAL3280952.1"/>
    <property type="molecule type" value="Genomic_DNA"/>
</dbReference>
<dbReference type="GO" id="GO:0005886">
    <property type="term" value="C:plasma membrane"/>
    <property type="evidence" value="ECO:0007669"/>
    <property type="project" value="UniProtKB-SubCell"/>
</dbReference>
<dbReference type="Gene3D" id="1.20.1070.10">
    <property type="entry name" value="Rhodopsin 7-helix transmembrane proteins"/>
    <property type="match status" value="1"/>
</dbReference>
<evidence type="ECO:0000256" key="6">
    <source>
        <dbReference type="ARBA" id="ARBA00023136"/>
    </source>
</evidence>
<evidence type="ECO:0000256" key="1">
    <source>
        <dbReference type="ARBA" id="ARBA00004651"/>
    </source>
</evidence>
<keyword evidence="4 8" id="KW-0812">Transmembrane</keyword>
<protein>
    <recommendedName>
        <fullName evidence="9">G-protein coupled receptors family 2 profile 1 domain-containing protein</fullName>
    </recommendedName>
</protein>
<dbReference type="PANTHER" id="PTHR45620:SF17">
    <property type="entry name" value="PDF RECEPTOR"/>
    <property type="match status" value="1"/>
</dbReference>
<dbReference type="AlphaFoldDB" id="A0ABD2NR39"/>
<dbReference type="InterPro" id="IPR001879">
    <property type="entry name" value="GPCR_2_extracellular_dom"/>
</dbReference>
<sequence>FNMNESSCLELYPHRNRSNCPTVFDKWLCWPSTPPGKITSQGCPQKPGLNTSEYAFKYCQLNGTWETNSKINNGTAGYTNYTKCFFPGVPYLLEMCQKIGTEKCTSITKWTRYLEMAGLTISLTSLIISLIIFYQFRILRNNRTTIHKNLFISTLLHIMTRLVLYVDQMVGDHIQKT</sequence>
<dbReference type="SMART" id="SM00008">
    <property type="entry name" value="HormR"/>
    <property type="match status" value="1"/>
</dbReference>
<accession>A0ABD2NR39</accession>
<evidence type="ECO:0000259" key="9">
    <source>
        <dbReference type="PROSITE" id="PS50227"/>
    </source>
</evidence>
<keyword evidence="3" id="KW-1003">Cell membrane</keyword>
<feature type="non-terminal residue" evidence="10">
    <location>
        <position position="177"/>
    </location>
</feature>
<dbReference type="SUPFAM" id="SSF111418">
    <property type="entry name" value="Hormone receptor domain"/>
    <property type="match status" value="1"/>
</dbReference>
<proteinExistence type="inferred from homology"/>
<feature type="non-terminal residue" evidence="10">
    <location>
        <position position="1"/>
    </location>
</feature>
<dbReference type="Pfam" id="PF02793">
    <property type="entry name" value="HRM"/>
    <property type="match status" value="1"/>
</dbReference>
<feature type="domain" description="G-protein coupled receptors family 2 profile 1" evidence="9">
    <location>
        <begin position="7"/>
        <end position="88"/>
    </location>
</feature>
<organism evidence="10 11">
    <name type="scientific">Cryptolaemus montrouzieri</name>
    <dbReference type="NCBI Taxonomy" id="559131"/>
    <lineage>
        <taxon>Eukaryota</taxon>
        <taxon>Metazoa</taxon>
        <taxon>Ecdysozoa</taxon>
        <taxon>Arthropoda</taxon>
        <taxon>Hexapoda</taxon>
        <taxon>Insecta</taxon>
        <taxon>Pterygota</taxon>
        <taxon>Neoptera</taxon>
        <taxon>Endopterygota</taxon>
        <taxon>Coleoptera</taxon>
        <taxon>Polyphaga</taxon>
        <taxon>Cucujiformia</taxon>
        <taxon>Coccinelloidea</taxon>
        <taxon>Coccinellidae</taxon>
        <taxon>Scymninae</taxon>
        <taxon>Scymnini</taxon>
        <taxon>Cryptolaemus</taxon>
    </lineage>
</organism>
<dbReference type="PROSITE" id="PS50227">
    <property type="entry name" value="G_PROTEIN_RECEP_F2_3"/>
    <property type="match status" value="1"/>
</dbReference>
<dbReference type="Gene3D" id="4.10.1240.10">
    <property type="entry name" value="GPCR, family 2, extracellular hormone receptor domain"/>
    <property type="match status" value="1"/>
</dbReference>
<keyword evidence="11" id="KW-1185">Reference proteome</keyword>
<comment type="subcellular location">
    <subcellularLocation>
        <location evidence="1">Cell membrane</location>
        <topology evidence="1">Multi-pass membrane protein</topology>
    </subcellularLocation>
</comment>
<evidence type="ECO:0000313" key="11">
    <source>
        <dbReference type="Proteomes" id="UP001516400"/>
    </source>
</evidence>
<comment type="caution">
    <text evidence="10">The sequence shown here is derived from an EMBL/GenBank/DDBJ whole genome shotgun (WGS) entry which is preliminary data.</text>
</comment>
<feature type="transmembrane region" description="Helical" evidence="8">
    <location>
        <begin position="113"/>
        <end position="134"/>
    </location>
</feature>
<reference evidence="10 11" key="1">
    <citation type="journal article" date="2021" name="BMC Biol.">
        <title>Horizontally acquired antibacterial genes associated with adaptive radiation of ladybird beetles.</title>
        <authorList>
            <person name="Li H.S."/>
            <person name="Tang X.F."/>
            <person name="Huang Y.H."/>
            <person name="Xu Z.Y."/>
            <person name="Chen M.L."/>
            <person name="Du X.Y."/>
            <person name="Qiu B.Y."/>
            <person name="Chen P.T."/>
            <person name="Zhang W."/>
            <person name="Slipinski A."/>
            <person name="Escalona H.E."/>
            <person name="Waterhouse R.M."/>
            <person name="Zwick A."/>
            <person name="Pang H."/>
        </authorList>
    </citation>
    <scope>NUCLEOTIDE SEQUENCE [LARGE SCALE GENOMIC DNA]</scope>
    <source>
        <strain evidence="10">SYSU2018</strain>
    </source>
</reference>
<evidence type="ECO:0000256" key="8">
    <source>
        <dbReference type="SAM" id="Phobius"/>
    </source>
</evidence>
<dbReference type="InterPro" id="IPR000832">
    <property type="entry name" value="GPCR_2_secretin-like"/>
</dbReference>